<sequence>MKSLWLKLSKTQQNQLLILITAVMLAGYGLWYSDVYKDIADTENRINRRLDRIENRAETVVQPKSTVGLEKQIEEISGKFEQDKQSLRRLLQRFTPIENSQEQQKLRRELSDLANSLGMRVIKLEGSLKRSDDINNAPEVDQESDVDRVYGRPLLIFEAWGSYFAVQTLLDELNTLSYTVAPIRFQVIADEPNMNARQALEVQQLLRVEMVLAI</sequence>
<keyword evidence="1" id="KW-0812">Transmembrane</keyword>
<evidence type="ECO:0000313" key="2">
    <source>
        <dbReference type="EMBL" id="GAA6168673.1"/>
    </source>
</evidence>
<reference evidence="2 3" key="1">
    <citation type="submission" date="2024-04" db="EMBL/GenBank/DDBJ databases">
        <title>Draft genome sequence of Sessilibacter corallicola NBRC 116591.</title>
        <authorList>
            <person name="Miyakawa T."/>
            <person name="Kusuya Y."/>
            <person name="Miura T."/>
        </authorList>
    </citation>
    <scope>NUCLEOTIDE SEQUENCE [LARGE SCALE GENOMIC DNA]</scope>
    <source>
        <strain evidence="2 3">KU-00831-HH</strain>
    </source>
</reference>
<keyword evidence="1" id="KW-0472">Membrane</keyword>
<comment type="caution">
    <text evidence="2">The sequence shown here is derived from an EMBL/GenBank/DDBJ whole genome shotgun (WGS) entry which is preliminary data.</text>
</comment>
<dbReference type="Proteomes" id="UP001465153">
    <property type="component" value="Unassembled WGS sequence"/>
</dbReference>
<organism evidence="2 3">
    <name type="scientific">Sessilibacter corallicola</name>
    <dbReference type="NCBI Taxonomy" id="2904075"/>
    <lineage>
        <taxon>Bacteria</taxon>
        <taxon>Pseudomonadati</taxon>
        <taxon>Pseudomonadota</taxon>
        <taxon>Gammaproteobacteria</taxon>
        <taxon>Cellvibrionales</taxon>
        <taxon>Cellvibrionaceae</taxon>
        <taxon>Sessilibacter</taxon>
    </lineage>
</organism>
<evidence type="ECO:0008006" key="4">
    <source>
        <dbReference type="Google" id="ProtNLM"/>
    </source>
</evidence>
<accession>A0ABQ0AAK2</accession>
<gene>
    <name evidence="2" type="ORF">NBRC116591_24840</name>
</gene>
<proteinExistence type="predicted"/>
<protein>
    <recommendedName>
        <fullName evidence="4">MSHA biogenesis protein MshJ</fullName>
    </recommendedName>
</protein>
<evidence type="ECO:0000313" key="3">
    <source>
        <dbReference type="Proteomes" id="UP001465153"/>
    </source>
</evidence>
<evidence type="ECO:0000256" key="1">
    <source>
        <dbReference type="SAM" id="Phobius"/>
    </source>
</evidence>
<feature type="transmembrane region" description="Helical" evidence="1">
    <location>
        <begin position="16"/>
        <end position="33"/>
    </location>
</feature>
<dbReference type="EMBL" id="BAABWN010000007">
    <property type="protein sequence ID" value="GAA6168673.1"/>
    <property type="molecule type" value="Genomic_DNA"/>
</dbReference>
<keyword evidence="1" id="KW-1133">Transmembrane helix</keyword>
<dbReference type="RefSeq" id="WP_353303410.1">
    <property type="nucleotide sequence ID" value="NZ_BAABWN010000007.1"/>
</dbReference>
<name>A0ABQ0AAK2_9GAMM</name>
<keyword evidence="3" id="KW-1185">Reference proteome</keyword>